<dbReference type="PANTHER" id="PTHR48109:SF4">
    <property type="entry name" value="DIHYDROOROTATE DEHYDROGENASE (QUINONE), MITOCHONDRIAL"/>
    <property type="match status" value="1"/>
</dbReference>
<comment type="similarity">
    <text evidence="3 17">Belongs to the dihydroorotate dehydrogenase family. Type 2 subfamily.</text>
</comment>
<dbReference type="Proteomes" id="UP000318582">
    <property type="component" value="Unassembled WGS sequence"/>
</dbReference>
<evidence type="ECO:0000256" key="16">
    <source>
        <dbReference type="ARBA" id="ARBA00048639"/>
    </source>
</evidence>
<keyword evidence="10" id="KW-0809">Transit peptide</keyword>
<comment type="cofactor">
    <cofactor evidence="17">
        <name>FMN</name>
        <dbReference type="ChEBI" id="CHEBI:58210"/>
    </cofactor>
    <text evidence="17">Binds 1 FMN per subunit.</text>
</comment>
<evidence type="ECO:0000256" key="18">
    <source>
        <dbReference type="SAM" id="MobiDB-lite"/>
    </source>
</evidence>
<evidence type="ECO:0000256" key="15">
    <source>
        <dbReference type="ARBA" id="ARBA00023136"/>
    </source>
</evidence>
<evidence type="ECO:0000256" key="8">
    <source>
        <dbReference type="ARBA" id="ARBA00022692"/>
    </source>
</evidence>
<evidence type="ECO:0000256" key="3">
    <source>
        <dbReference type="ARBA" id="ARBA00005359"/>
    </source>
</evidence>
<accession>A0A507EA74</accession>
<dbReference type="NCBIfam" id="TIGR01036">
    <property type="entry name" value="pyrD_sub2"/>
    <property type="match status" value="1"/>
</dbReference>
<organism evidence="20 21">
    <name type="scientific">Powellomyces hirtus</name>
    <dbReference type="NCBI Taxonomy" id="109895"/>
    <lineage>
        <taxon>Eukaryota</taxon>
        <taxon>Fungi</taxon>
        <taxon>Fungi incertae sedis</taxon>
        <taxon>Chytridiomycota</taxon>
        <taxon>Chytridiomycota incertae sedis</taxon>
        <taxon>Chytridiomycetes</taxon>
        <taxon>Spizellomycetales</taxon>
        <taxon>Powellomycetaceae</taxon>
        <taxon>Powellomyces</taxon>
    </lineage>
</organism>
<dbReference type="STRING" id="109895.A0A507EA74"/>
<dbReference type="EMBL" id="QEAQ01000017">
    <property type="protein sequence ID" value="TPX60195.1"/>
    <property type="molecule type" value="Genomic_DNA"/>
</dbReference>
<name>A0A507EA74_9FUNG</name>
<keyword evidence="21" id="KW-1185">Reference proteome</keyword>
<keyword evidence="11" id="KW-0665">Pyrimidine biosynthesis</keyword>
<dbReference type="InterPro" id="IPR001295">
    <property type="entry name" value="Dihydroorotate_DH_CS"/>
</dbReference>
<dbReference type="InterPro" id="IPR005720">
    <property type="entry name" value="Dihydroorotate_DH_cat"/>
</dbReference>
<dbReference type="FunFam" id="3.20.20.70:FF:000066">
    <property type="entry name" value="Dihydroorotate dehydrogenase (quinone), mitochondrial"/>
    <property type="match status" value="1"/>
</dbReference>
<evidence type="ECO:0000256" key="12">
    <source>
        <dbReference type="ARBA" id="ARBA00022989"/>
    </source>
</evidence>
<evidence type="ECO:0000256" key="1">
    <source>
        <dbReference type="ARBA" id="ARBA00004434"/>
    </source>
</evidence>
<evidence type="ECO:0000256" key="4">
    <source>
        <dbReference type="ARBA" id="ARBA00012791"/>
    </source>
</evidence>
<evidence type="ECO:0000313" key="20">
    <source>
        <dbReference type="EMBL" id="TPX60195.1"/>
    </source>
</evidence>
<dbReference type="SUPFAM" id="SSF51395">
    <property type="entry name" value="FMN-linked oxidoreductases"/>
    <property type="match status" value="1"/>
</dbReference>
<dbReference type="AlphaFoldDB" id="A0A507EA74"/>
<evidence type="ECO:0000256" key="2">
    <source>
        <dbReference type="ARBA" id="ARBA00005161"/>
    </source>
</evidence>
<dbReference type="UniPathway" id="UPA00070">
    <property type="reaction ID" value="UER00946"/>
</dbReference>
<dbReference type="InterPro" id="IPR050074">
    <property type="entry name" value="DHO_dehydrogenase"/>
</dbReference>
<keyword evidence="6 17" id="KW-0285">Flavoprotein</keyword>
<dbReference type="GO" id="GO:0005743">
    <property type="term" value="C:mitochondrial inner membrane"/>
    <property type="evidence" value="ECO:0007669"/>
    <property type="project" value="UniProtKB-SubCell"/>
</dbReference>
<reference evidence="20 21" key="1">
    <citation type="journal article" date="2019" name="Sci. Rep.">
        <title>Comparative genomics of chytrid fungi reveal insights into the obligate biotrophic and pathogenic lifestyle of Synchytrium endobioticum.</title>
        <authorList>
            <person name="van de Vossenberg B.T.L.H."/>
            <person name="Warris S."/>
            <person name="Nguyen H.D.T."/>
            <person name="van Gent-Pelzer M.P.E."/>
            <person name="Joly D.L."/>
            <person name="van de Geest H.C."/>
            <person name="Bonants P.J.M."/>
            <person name="Smith D.S."/>
            <person name="Levesque C.A."/>
            <person name="van der Lee T.A.J."/>
        </authorList>
    </citation>
    <scope>NUCLEOTIDE SEQUENCE [LARGE SCALE GENOMIC DNA]</scope>
    <source>
        <strain evidence="20 21">CBS 809.83</strain>
    </source>
</reference>
<dbReference type="InterPro" id="IPR005719">
    <property type="entry name" value="Dihydroorotate_DH_2"/>
</dbReference>
<dbReference type="Pfam" id="PF01180">
    <property type="entry name" value="DHO_dh"/>
    <property type="match status" value="1"/>
</dbReference>
<keyword evidence="8" id="KW-0812">Transmembrane</keyword>
<dbReference type="CDD" id="cd04738">
    <property type="entry name" value="DHOD_2_like"/>
    <property type="match status" value="1"/>
</dbReference>
<dbReference type="InterPro" id="IPR013785">
    <property type="entry name" value="Aldolase_TIM"/>
</dbReference>
<comment type="pathway">
    <text evidence="2 17">Pyrimidine metabolism; UMP biosynthesis via de novo pathway; orotate from (S)-dihydroorotate (quinone route): step 1/1.</text>
</comment>
<dbReference type="GO" id="GO:0006207">
    <property type="term" value="P:'de novo' pyrimidine nucleobase biosynthetic process"/>
    <property type="evidence" value="ECO:0007669"/>
    <property type="project" value="InterPro"/>
</dbReference>
<feature type="region of interest" description="Disordered" evidence="18">
    <location>
        <begin position="19"/>
        <end position="48"/>
    </location>
</feature>
<evidence type="ECO:0000313" key="21">
    <source>
        <dbReference type="Proteomes" id="UP000318582"/>
    </source>
</evidence>
<evidence type="ECO:0000256" key="7">
    <source>
        <dbReference type="ARBA" id="ARBA00022643"/>
    </source>
</evidence>
<dbReference type="EC" id="1.3.5.2" evidence="4 17"/>
<keyword evidence="15" id="KW-0472">Membrane</keyword>
<comment type="catalytic activity">
    <reaction evidence="16 17">
        <text>(S)-dihydroorotate + a quinone = orotate + a quinol</text>
        <dbReference type="Rhea" id="RHEA:30187"/>
        <dbReference type="ChEBI" id="CHEBI:24646"/>
        <dbReference type="ChEBI" id="CHEBI:30839"/>
        <dbReference type="ChEBI" id="CHEBI:30864"/>
        <dbReference type="ChEBI" id="CHEBI:132124"/>
        <dbReference type="EC" id="1.3.5.2"/>
    </reaction>
</comment>
<sequence length="468" mass="50413">MSRVSPTLASRVVRSFRAPSNCKTSNGTTSSLRIVRNTHSGPPPPPPPAFEGLRNGLAITASVGAIALFALYASDTRAGIHRLVTMPLMRTFLDAEEAHKFAIWCGKNGLVPEEHVQDDAVLQTEVWGKKVTNPVGLAAGFDKNAEAIDSLLGFGFGLVEIGSVTPQPQPGNPKPRMFRLTEDKAVINRYGFNSDGHATVEQRLKSRIRKWLYRNRNMLNPAAGAADLLPHPTQLPADVPNALKDGRLLGVNLGKNKTSAADSNEDYVNGVTRLGPYADYLVVNISSPNTPGLRALQRREPIQKLLEEVKHARDENLPHHPPLLVKIAPDLGDKELEDIAAVVQAAGIDGVIISNTTISRPVTLMSDRKVTTETGGLSGPPLHELSLSAVRKFYRLTNGKVPIVGCGGIHSADQAIAFAKAGASLVQLYSAMSYDGPGLIDEIKLDVARRLKTEGKTWMGIVGSDHDK</sequence>
<evidence type="ECO:0000256" key="13">
    <source>
        <dbReference type="ARBA" id="ARBA00023002"/>
    </source>
</evidence>
<dbReference type="GO" id="GO:0044205">
    <property type="term" value="P:'de novo' UMP biosynthetic process"/>
    <property type="evidence" value="ECO:0007669"/>
    <property type="project" value="UniProtKB-UniPathway"/>
</dbReference>
<feature type="compositionally biased region" description="Polar residues" evidence="18">
    <location>
        <begin position="21"/>
        <end position="40"/>
    </location>
</feature>
<evidence type="ECO:0000256" key="6">
    <source>
        <dbReference type="ARBA" id="ARBA00022630"/>
    </source>
</evidence>
<protein>
    <recommendedName>
        <fullName evidence="5 17">Dihydroorotate dehydrogenase (quinone), mitochondrial</fullName>
        <shortName evidence="17">DHOdehase</shortName>
        <ecNumber evidence="4 17">1.3.5.2</ecNumber>
    </recommendedName>
</protein>
<evidence type="ECO:0000256" key="14">
    <source>
        <dbReference type="ARBA" id="ARBA00023128"/>
    </source>
</evidence>
<gene>
    <name evidence="20" type="ORF">PhCBS80983_g01919</name>
</gene>
<dbReference type="PROSITE" id="PS00912">
    <property type="entry name" value="DHODEHASE_2"/>
    <property type="match status" value="1"/>
</dbReference>
<keyword evidence="7 17" id="KW-0288">FMN</keyword>
<comment type="subcellular location">
    <subcellularLocation>
        <location evidence="1 17">Mitochondrion inner membrane</location>
        <topology evidence="1 17">Single-pass membrane protein</topology>
    </subcellularLocation>
</comment>
<evidence type="ECO:0000256" key="10">
    <source>
        <dbReference type="ARBA" id="ARBA00022946"/>
    </source>
</evidence>
<evidence type="ECO:0000256" key="11">
    <source>
        <dbReference type="ARBA" id="ARBA00022975"/>
    </source>
</evidence>
<dbReference type="Gene3D" id="3.20.20.70">
    <property type="entry name" value="Aldolase class I"/>
    <property type="match status" value="1"/>
</dbReference>
<comment type="caution">
    <text evidence="20">The sequence shown here is derived from an EMBL/GenBank/DDBJ whole genome shotgun (WGS) entry which is preliminary data.</text>
</comment>
<keyword evidence="9 17" id="KW-0999">Mitochondrion inner membrane</keyword>
<evidence type="ECO:0000256" key="17">
    <source>
        <dbReference type="RuleBase" id="RU361255"/>
    </source>
</evidence>
<proteinExistence type="inferred from homology"/>
<feature type="domain" description="Dihydroorotate dehydrogenase catalytic" evidence="19">
    <location>
        <begin position="122"/>
        <end position="450"/>
    </location>
</feature>
<keyword evidence="13 17" id="KW-0560">Oxidoreductase</keyword>
<dbReference type="GO" id="GO:0106430">
    <property type="term" value="F:dihydroorotate dehydrogenase (quinone) activity"/>
    <property type="evidence" value="ECO:0007669"/>
    <property type="project" value="UniProtKB-EC"/>
</dbReference>
<evidence type="ECO:0000259" key="19">
    <source>
        <dbReference type="Pfam" id="PF01180"/>
    </source>
</evidence>
<keyword evidence="14 17" id="KW-0496">Mitochondrion</keyword>
<keyword evidence="12" id="KW-1133">Transmembrane helix</keyword>
<dbReference type="PANTHER" id="PTHR48109">
    <property type="entry name" value="DIHYDROOROTATE DEHYDROGENASE (QUINONE), MITOCHONDRIAL-RELATED"/>
    <property type="match status" value="1"/>
</dbReference>
<dbReference type="PROSITE" id="PS00911">
    <property type="entry name" value="DHODEHASE_1"/>
    <property type="match status" value="1"/>
</dbReference>
<evidence type="ECO:0000256" key="5">
    <source>
        <dbReference type="ARBA" id="ARBA00017599"/>
    </source>
</evidence>
<evidence type="ECO:0000256" key="9">
    <source>
        <dbReference type="ARBA" id="ARBA00022792"/>
    </source>
</evidence>